<protein>
    <submittedName>
        <fullName evidence="2">Uncharacterized protein</fullName>
    </submittedName>
</protein>
<dbReference type="EMBL" id="AMZH03003166">
    <property type="protein sequence ID" value="RRT73201.1"/>
    <property type="molecule type" value="Genomic_DNA"/>
</dbReference>
<name>A0A427AAH4_ENSVE</name>
<evidence type="ECO:0000313" key="2">
    <source>
        <dbReference type="EMBL" id="RRT73201.1"/>
    </source>
</evidence>
<dbReference type="AlphaFoldDB" id="A0A427AAH4"/>
<feature type="compositionally biased region" description="Basic and acidic residues" evidence="1">
    <location>
        <begin position="63"/>
        <end position="76"/>
    </location>
</feature>
<gene>
    <name evidence="2" type="ORF">B296_00033666</name>
</gene>
<feature type="region of interest" description="Disordered" evidence="1">
    <location>
        <begin position="18"/>
        <end position="82"/>
    </location>
</feature>
<feature type="compositionally biased region" description="Basic and acidic residues" evidence="1">
    <location>
        <begin position="110"/>
        <end position="123"/>
    </location>
</feature>
<evidence type="ECO:0000313" key="3">
    <source>
        <dbReference type="Proteomes" id="UP000287651"/>
    </source>
</evidence>
<accession>A0A427AAH4</accession>
<feature type="region of interest" description="Disordered" evidence="1">
    <location>
        <begin position="110"/>
        <end position="134"/>
    </location>
</feature>
<reference evidence="2 3" key="1">
    <citation type="journal article" date="2014" name="Agronomy (Basel)">
        <title>A Draft Genome Sequence for Ensete ventricosum, the Drought-Tolerant Tree Against Hunger.</title>
        <authorList>
            <person name="Harrison J."/>
            <person name="Moore K.A."/>
            <person name="Paszkiewicz K."/>
            <person name="Jones T."/>
            <person name="Grant M."/>
            <person name="Ambacheew D."/>
            <person name="Muzemil S."/>
            <person name="Studholme D.J."/>
        </authorList>
    </citation>
    <scope>NUCLEOTIDE SEQUENCE [LARGE SCALE GENOMIC DNA]</scope>
</reference>
<evidence type="ECO:0000256" key="1">
    <source>
        <dbReference type="SAM" id="MobiDB-lite"/>
    </source>
</evidence>
<proteinExistence type="predicted"/>
<dbReference type="Proteomes" id="UP000287651">
    <property type="component" value="Unassembled WGS sequence"/>
</dbReference>
<organism evidence="2 3">
    <name type="scientific">Ensete ventricosum</name>
    <name type="common">Abyssinian banana</name>
    <name type="synonym">Musa ensete</name>
    <dbReference type="NCBI Taxonomy" id="4639"/>
    <lineage>
        <taxon>Eukaryota</taxon>
        <taxon>Viridiplantae</taxon>
        <taxon>Streptophyta</taxon>
        <taxon>Embryophyta</taxon>
        <taxon>Tracheophyta</taxon>
        <taxon>Spermatophyta</taxon>
        <taxon>Magnoliopsida</taxon>
        <taxon>Liliopsida</taxon>
        <taxon>Zingiberales</taxon>
        <taxon>Musaceae</taxon>
        <taxon>Ensete</taxon>
    </lineage>
</organism>
<comment type="caution">
    <text evidence="2">The sequence shown here is derived from an EMBL/GenBank/DDBJ whole genome shotgun (WGS) entry which is preliminary data.</text>
</comment>
<sequence length="148" mass="16172">MRIAVCLSIDQGTLLREHRGVKAGGRKGRGSNDESRRAQLPKKQSVSQKRGGLGGVPQCRRGGATDREKKDTDARQRIVGHGLGSTMVPRMRDFRGVIDPLLLWRESVGRERGRGGGECRGKLEVPGQGRRAKAKNCIRPVSTGFSSR</sequence>